<comment type="caution">
    <text evidence="2">The sequence shown here is derived from an EMBL/GenBank/DDBJ whole genome shotgun (WGS) entry which is preliminary data.</text>
</comment>
<dbReference type="Proteomes" id="UP001642484">
    <property type="component" value="Unassembled WGS sequence"/>
</dbReference>
<keyword evidence="1" id="KW-1133">Transmembrane helix</keyword>
<keyword evidence="4" id="KW-1185">Reference proteome</keyword>
<proteinExistence type="predicted"/>
<sequence>MRRRRVPAEACAALEPLELVQPSRALDSLIEHGLLERVCDLLPALEVGRISCASEHLQVFAREVVPRLLAARCRPGLSLQTAHASEVAEFVDWMRAPGDWRPGPNTSKPYNVAKEGRVASDDGSWIFLEGGTDWLGFQGLYCNFSTGSKPRWVSFRLCLETLDVSCGFFALSADRRTWGLQPLIFIFNYRGNDMQSGKRSFALQTQPVTGDLHILQLEEAQILAGVAYEISVHLDWGRGLLELFIDGAGVLRNVPFQADLVPRYIGLYNWRSRASCGFSEIIVGNARPYPQAKSQHAWRVSESRQGTEQGTSAWRRHRMWVSLLTALILVLLVAVAIHRTLAL</sequence>
<protein>
    <submittedName>
        <fullName evidence="2">Uncharacterized protein</fullName>
    </submittedName>
</protein>
<organism evidence="2 4">
    <name type="scientific">Durusdinium trenchii</name>
    <dbReference type="NCBI Taxonomy" id="1381693"/>
    <lineage>
        <taxon>Eukaryota</taxon>
        <taxon>Sar</taxon>
        <taxon>Alveolata</taxon>
        <taxon>Dinophyceae</taxon>
        <taxon>Suessiales</taxon>
        <taxon>Symbiodiniaceae</taxon>
        <taxon>Durusdinium</taxon>
    </lineage>
</organism>
<evidence type="ECO:0000313" key="4">
    <source>
        <dbReference type="Proteomes" id="UP001642484"/>
    </source>
</evidence>
<gene>
    <name evidence="2" type="ORF">CCMP2556_LOCUS41587</name>
    <name evidence="3" type="ORF">CCMP2556_LOCUS41615</name>
</gene>
<evidence type="ECO:0000313" key="3">
    <source>
        <dbReference type="EMBL" id="CAK9085765.1"/>
    </source>
</evidence>
<feature type="transmembrane region" description="Helical" evidence="1">
    <location>
        <begin position="319"/>
        <end position="337"/>
    </location>
</feature>
<dbReference type="EMBL" id="CAXAMN010024339">
    <property type="protein sequence ID" value="CAK9085689.1"/>
    <property type="molecule type" value="Genomic_DNA"/>
</dbReference>
<name>A0ABP0QCG5_9DINO</name>
<dbReference type="EMBL" id="CAXAMN010024350">
    <property type="protein sequence ID" value="CAK9085765.1"/>
    <property type="molecule type" value="Genomic_DNA"/>
</dbReference>
<evidence type="ECO:0000313" key="2">
    <source>
        <dbReference type="EMBL" id="CAK9085689.1"/>
    </source>
</evidence>
<keyword evidence="1" id="KW-0812">Transmembrane</keyword>
<keyword evidence="1" id="KW-0472">Membrane</keyword>
<evidence type="ECO:0000256" key="1">
    <source>
        <dbReference type="SAM" id="Phobius"/>
    </source>
</evidence>
<accession>A0ABP0QCG5</accession>
<reference evidence="2 4" key="1">
    <citation type="submission" date="2024-02" db="EMBL/GenBank/DDBJ databases">
        <authorList>
            <person name="Chen Y."/>
            <person name="Shah S."/>
            <person name="Dougan E. K."/>
            <person name="Thang M."/>
            <person name="Chan C."/>
        </authorList>
    </citation>
    <scope>NUCLEOTIDE SEQUENCE [LARGE SCALE GENOMIC DNA]</scope>
</reference>